<proteinExistence type="predicted"/>
<feature type="region of interest" description="Disordered" evidence="1">
    <location>
        <begin position="56"/>
        <end position="80"/>
    </location>
</feature>
<evidence type="ECO:0000313" key="3">
    <source>
        <dbReference type="Proteomes" id="UP001432209"/>
    </source>
</evidence>
<dbReference type="RefSeq" id="WP_329073693.1">
    <property type="nucleotide sequence ID" value="NZ_CP108849.2"/>
</dbReference>
<evidence type="ECO:0000256" key="1">
    <source>
        <dbReference type="SAM" id="MobiDB-lite"/>
    </source>
</evidence>
<dbReference type="InterPro" id="IPR020311">
    <property type="entry name" value="Uncharacterised_Rv0898c"/>
</dbReference>
<dbReference type="EMBL" id="CP109495">
    <property type="protein sequence ID" value="WUX50145.1"/>
    <property type="molecule type" value="Genomic_DNA"/>
</dbReference>
<sequence>MMADDILRTIDTLVAEEHRLREQAPGKGLDPEERARLQVLEQRLDQCWDLLRRRRAEADSGADPQRVEARPVAEVESYEQ</sequence>
<accession>A0ABZ1ZUJ9</accession>
<keyword evidence="3" id="KW-1185">Reference proteome</keyword>
<reference evidence="2" key="1">
    <citation type="submission" date="2022-10" db="EMBL/GenBank/DDBJ databases">
        <title>The complete genomes of actinobacterial strains from the NBC collection.</title>
        <authorList>
            <person name="Joergensen T.S."/>
            <person name="Alvarez Arevalo M."/>
            <person name="Sterndorff E.B."/>
            <person name="Faurdal D."/>
            <person name="Vuksanovic O."/>
            <person name="Mourched A.-S."/>
            <person name="Charusanti P."/>
            <person name="Shaw S."/>
            <person name="Blin K."/>
            <person name="Weber T."/>
        </authorList>
    </citation>
    <scope>NUCLEOTIDE SEQUENCE</scope>
    <source>
        <strain evidence="2">NBC_01432</strain>
    </source>
</reference>
<evidence type="ECO:0000313" key="2">
    <source>
        <dbReference type="EMBL" id="WUX50145.1"/>
    </source>
</evidence>
<dbReference type="Pfam" id="PF10944">
    <property type="entry name" value="DUF2630"/>
    <property type="match status" value="1"/>
</dbReference>
<name>A0ABZ1ZUJ9_STRNV</name>
<dbReference type="Proteomes" id="UP001432209">
    <property type="component" value="Chromosome"/>
</dbReference>
<organism evidence="2 3">
    <name type="scientific">Streptomyces niveus</name>
    <name type="common">Streptomyces spheroides</name>
    <dbReference type="NCBI Taxonomy" id="193462"/>
    <lineage>
        <taxon>Bacteria</taxon>
        <taxon>Bacillati</taxon>
        <taxon>Actinomycetota</taxon>
        <taxon>Actinomycetes</taxon>
        <taxon>Kitasatosporales</taxon>
        <taxon>Streptomycetaceae</taxon>
        <taxon>Streptomyces</taxon>
    </lineage>
</organism>
<protein>
    <submittedName>
        <fullName evidence="2">DUF2630 family protein</fullName>
    </submittedName>
</protein>
<gene>
    <name evidence="2" type="ORF">OG442_00420</name>
</gene>